<feature type="non-terminal residue" evidence="2">
    <location>
        <position position="56"/>
    </location>
</feature>
<proteinExistence type="predicted"/>
<dbReference type="HOGENOM" id="CLU_3037304_0_0_5"/>
<organism evidence="2 3">
    <name type="scientific">Pseudoroseomonas cervicalis ATCC 49957</name>
    <dbReference type="NCBI Taxonomy" id="525371"/>
    <lineage>
        <taxon>Bacteria</taxon>
        <taxon>Pseudomonadati</taxon>
        <taxon>Pseudomonadota</taxon>
        <taxon>Alphaproteobacteria</taxon>
        <taxon>Acetobacterales</taxon>
        <taxon>Roseomonadaceae</taxon>
        <taxon>Roseomonas</taxon>
    </lineage>
</organism>
<reference evidence="2 3" key="1">
    <citation type="submission" date="2010-04" db="EMBL/GenBank/DDBJ databases">
        <authorList>
            <person name="Qin X."/>
            <person name="Bachman B."/>
            <person name="Battles P."/>
            <person name="Bell A."/>
            <person name="Bess C."/>
            <person name="Bickham C."/>
            <person name="Chaboub L."/>
            <person name="Chen D."/>
            <person name="Coyle M."/>
            <person name="Deiros D.R."/>
            <person name="Dinh H."/>
            <person name="Forbes L."/>
            <person name="Fowler G."/>
            <person name="Francisco L."/>
            <person name="Fu Q."/>
            <person name="Gubbala S."/>
            <person name="Hale W."/>
            <person name="Han Y."/>
            <person name="Hemphill L."/>
            <person name="Highlander S.K."/>
            <person name="Hirani K."/>
            <person name="Hogues M."/>
            <person name="Jackson L."/>
            <person name="Jakkamsetti A."/>
            <person name="Javaid M."/>
            <person name="Jiang H."/>
            <person name="Korchina V."/>
            <person name="Kovar C."/>
            <person name="Lara F."/>
            <person name="Lee S."/>
            <person name="Mata R."/>
            <person name="Mathew T."/>
            <person name="Moen C."/>
            <person name="Morales K."/>
            <person name="Munidasa M."/>
            <person name="Nazareth L."/>
            <person name="Ngo R."/>
            <person name="Nguyen L."/>
            <person name="Okwuonu G."/>
            <person name="Ongeri F."/>
            <person name="Patil S."/>
            <person name="Petrosino J."/>
            <person name="Pham C."/>
            <person name="Pham P."/>
            <person name="Pu L.-L."/>
            <person name="Puazo M."/>
            <person name="Raj R."/>
            <person name="Reid J."/>
            <person name="Rouhana J."/>
            <person name="Saada N."/>
            <person name="Shang Y."/>
            <person name="Simmons D."/>
            <person name="Thornton R."/>
            <person name="Warren J."/>
            <person name="Weissenberger G."/>
            <person name="Zhang J."/>
            <person name="Zhang L."/>
            <person name="Zhou C."/>
            <person name="Zhu D."/>
            <person name="Muzny D."/>
            <person name="Worley K."/>
            <person name="Gibbs R."/>
        </authorList>
    </citation>
    <scope>NUCLEOTIDE SEQUENCE [LARGE SCALE GENOMIC DNA]</scope>
    <source>
        <strain evidence="2 3">ATCC 49957</strain>
    </source>
</reference>
<protein>
    <submittedName>
        <fullName evidence="2">Uncharacterized protein</fullName>
    </submittedName>
</protein>
<evidence type="ECO:0000313" key="3">
    <source>
        <dbReference type="Proteomes" id="UP000005324"/>
    </source>
</evidence>
<name>D5RRG6_9PROT</name>
<dbReference type="EMBL" id="ADVL01000701">
    <property type="protein sequence ID" value="EFH10107.1"/>
    <property type="molecule type" value="Genomic_DNA"/>
</dbReference>
<evidence type="ECO:0000256" key="1">
    <source>
        <dbReference type="SAM" id="MobiDB-lite"/>
    </source>
</evidence>
<feature type="region of interest" description="Disordered" evidence="1">
    <location>
        <begin position="1"/>
        <end position="56"/>
    </location>
</feature>
<sequence length="56" mass="5954">MAGSREGSAPGRLPSSQARACHDDAPVRSRGGEPPRGRDRHPPGHHPARPAAGRRR</sequence>
<keyword evidence="3" id="KW-1185">Reference proteome</keyword>
<feature type="compositionally biased region" description="Basic and acidic residues" evidence="1">
    <location>
        <begin position="20"/>
        <end position="42"/>
    </location>
</feature>
<dbReference type="AlphaFoldDB" id="D5RRG6"/>
<accession>D5RRG6</accession>
<feature type="compositionally biased region" description="Basic residues" evidence="1">
    <location>
        <begin position="43"/>
        <end position="56"/>
    </location>
</feature>
<comment type="caution">
    <text evidence="2">The sequence shown here is derived from an EMBL/GenBank/DDBJ whole genome shotgun (WGS) entry which is preliminary data.</text>
</comment>
<gene>
    <name evidence="2" type="ORF">HMPREF0731_3678</name>
</gene>
<dbReference type="Proteomes" id="UP000005324">
    <property type="component" value="Unassembled WGS sequence"/>
</dbReference>
<evidence type="ECO:0000313" key="2">
    <source>
        <dbReference type="EMBL" id="EFH10107.1"/>
    </source>
</evidence>